<dbReference type="Gene3D" id="3.30.470.20">
    <property type="entry name" value="ATP-grasp fold, B domain"/>
    <property type="match status" value="1"/>
</dbReference>
<keyword evidence="1" id="KW-0436">Ligase</keyword>
<sequence length="391" mass="45092">MKKNVLFFSGANYSHKGFYNNNYDIFLVTDDSQEAKLQDTIYKQIIFLPDFDDFERARSTILTINQDFPLSLVTTFSEKKQPLVSKICDSLNLNGPSKTSVELLNNKYLMRKKLENKNLLETKFSLVNCRDDIYRFIEYTDFPVVLKPIDGIGGEGITLIENEQNLNEVEEDIKNYIVEEFIQGKEFSIEAVGFKGEHQIFTITEKIKDSKMNEIGHIIPYNQKFFCLERAQEYINTLFSILAIDQGITHTEIIVNEDGIYLVESHLRMGGNHIGEMIEMTLGINMSDIYAKSMIRGSLYRGKIEWNGTYAEVLSIFPNESGVIEEILAPEKIENCNKIFYLKSVGDFVLNKGNSNRILSFIKESHSYNHLKDSVKSDIEKFRIKIDTKYV</sequence>
<organism evidence="7 11">
    <name type="scientific">Listeria monocytogenes</name>
    <dbReference type="NCBI Taxonomy" id="1639"/>
    <lineage>
        <taxon>Bacteria</taxon>
        <taxon>Bacillati</taxon>
        <taxon>Bacillota</taxon>
        <taxon>Bacilli</taxon>
        <taxon>Bacillales</taxon>
        <taxon>Listeriaceae</taxon>
        <taxon>Listeria</taxon>
    </lineage>
</organism>
<protein>
    <submittedName>
        <fullName evidence="7">ATP-grasp domain-containing protein</fullName>
    </submittedName>
</protein>
<evidence type="ECO:0000256" key="2">
    <source>
        <dbReference type="ARBA" id="ARBA00022741"/>
    </source>
</evidence>
<dbReference type="AlphaFoldDB" id="A0A3T1RD78"/>
<reference evidence="7 11" key="1">
    <citation type="submission" date="2019-04" db="EMBL/GenBank/DDBJ databases">
        <authorList>
            <person name="Ashton P.M."/>
            <person name="Dallman T."/>
            <person name="Nair S."/>
            <person name="De Pinna E."/>
            <person name="Peters T."/>
            <person name="Grant K."/>
        </authorList>
    </citation>
    <scope>NUCLEOTIDE SEQUENCE [LARGE SCALE GENOMIC DNA]</scope>
    <source>
        <strain evidence="7 11">406731</strain>
    </source>
</reference>
<feature type="domain" description="ATP-grasp" evidence="5">
    <location>
        <begin position="111"/>
        <end position="295"/>
    </location>
</feature>
<evidence type="ECO:0000313" key="7">
    <source>
        <dbReference type="EMBL" id="EAH0253095.1"/>
    </source>
</evidence>
<dbReference type="Pfam" id="PF02655">
    <property type="entry name" value="ATP-grasp_3"/>
    <property type="match status" value="1"/>
</dbReference>
<comment type="caution">
    <text evidence="7">The sequence shown here is derived from an EMBL/GenBank/DDBJ whole genome shotgun (WGS) entry which is preliminary data.</text>
</comment>
<dbReference type="EMBL" id="AAAQOE010000005">
    <property type="protein sequence ID" value="EAE1096929.1"/>
    <property type="molecule type" value="Genomic_DNA"/>
</dbReference>
<keyword evidence="3 4" id="KW-0067">ATP-binding</keyword>
<dbReference type="GO" id="GO:0005524">
    <property type="term" value="F:ATP binding"/>
    <property type="evidence" value="ECO:0007669"/>
    <property type="project" value="UniProtKB-UniRule"/>
</dbReference>
<keyword evidence="2 4" id="KW-0547">Nucleotide-binding</keyword>
<evidence type="ECO:0000313" key="6">
    <source>
        <dbReference type="EMBL" id="EAE1096929.1"/>
    </source>
</evidence>
<dbReference type="EMBL" id="AABEVT010000006">
    <property type="protein sequence ID" value="EAH0253095.1"/>
    <property type="molecule type" value="Genomic_DNA"/>
</dbReference>
<dbReference type="PANTHER" id="PTHR43585">
    <property type="entry name" value="FUMIPYRROLE BIOSYNTHESIS PROTEIN C"/>
    <property type="match status" value="1"/>
</dbReference>
<name>A0A3T1RD78_LISMN</name>
<dbReference type="InterPro" id="IPR011761">
    <property type="entry name" value="ATP-grasp"/>
</dbReference>
<dbReference type="InterPro" id="IPR052032">
    <property type="entry name" value="ATP-dep_AA_Ligase"/>
</dbReference>
<evidence type="ECO:0000259" key="5">
    <source>
        <dbReference type="PROSITE" id="PS50975"/>
    </source>
</evidence>
<evidence type="ECO:0000256" key="1">
    <source>
        <dbReference type="ARBA" id="ARBA00022598"/>
    </source>
</evidence>
<evidence type="ECO:0000313" key="11">
    <source>
        <dbReference type="Proteomes" id="UP000566597"/>
    </source>
</evidence>
<proteinExistence type="predicted"/>
<dbReference type="Proteomes" id="UP000566597">
    <property type="component" value="Unassembled WGS sequence"/>
</dbReference>
<dbReference type="Gene3D" id="3.30.1490.20">
    <property type="entry name" value="ATP-grasp fold, A domain"/>
    <property type="match status" value="1"/>
</dbReference>
<dbReference type="GO" id="GO:0046872">
    <property type="term" value="F:metal ion binding"/>
    <property type="evidence" value="ECO:0007669"/>
    <property type="project" value="InterPro"/>
</dbReference>
<evidence type="ECO:0000313" key="10">
    <source>
        <dbReference type="Proteomes" id="UP000355989"/>
    </source>
</evidence>
<dbReference type="Proteomes" id="UP000355989">
    <property type="component" value="Unassembled WGS sequence"/>
</dbReference>
<dbReference type="PANTHER" id="PTHR43585:SF2">
    <property type="entry name" value="ATP-GRASP ENZYME FSQD"/>
    <property type="match status" value="1"/>
</dbReference>
<dbReference type="RefSeq" id="WP_003722954.1">
    <property type="nucleotide sequence ID" value="NZ_CP019617.1"/>
</dbReference>
<dbReference type="InterPro" id="IPR003806">
    <property type="entry name" value="ATP-grasp_PylC-type"/>
</dbReference>
<dbReference type="InterPro" id="IPR013815">
    <property type="entry name" value="ATP_grasp_subdomain_1"/>
</dbReference>
<dbReference type="EMBL" id="AAISWI010000012">
    <property type="protein sequence ID" value="ECH7212137.1"/>
    <property type="molecule type" value="Genomic_DNA"/>
</dbReference>
<reference evidence="8 9" key="2">
    <citation type="submission" date="2019-07" db="EMBL/GenBank/DDBJ databases">
        <authorList>
            <consortium name="GenomeTrakr: Next Generation Sequencing Network for Food Pathogen Tracability"/>
        </authorList>
    </citation>
    <scope>NUCLEOTIDE SEQUENCE [LARGE SCALE GENOMIC DNA]</scope>
    <source>
        <strain evidence="8 9">FDA00014472</strain>
        <strain evidence="6 10">FLAG-78586</strain>
    </source>
</reference>
<dbReference type="Proteomes" id="UP000352246">
    <property type="component" value="Unassembled WGS sequence"/>
</dbReference>
<gene>
    <name evidence="6" type="ORF">APD94_13240</name>
    <name evidence="7" type="ORF">D4U23_11915</name>
    <name evidence="8" type="ORF">FPL45_12425</name>
</gene>
<evidence type="ECO:0000313" key="8">
    <source>
        <dbReference type="EMBL" id="ECH7212137.1"/>
    </source>
</evidence>
<dbReference type="GO" id="GO:0016874">
    <property type="term" value="F:ligase activity"/>
    <property type="evidence" value="ECO:0007669"/>
    <property type="project" value="UniProtKB-KW"/>
</dbReference>
<dbReference type="PROSITE" id="PS50975">
    <property type="entry name" value="ATP_GRASP"/>
    <property type="match status" value="1"/>
</dbReference>
<evidence type="ECO:0000313" key="9">
    <source>
        <dbReference type="Proteomes" id="UP000352246"/>
    </source>
</evidence>
<accession>A0A3T1RD78</accession>
<evidence type="ECO:0000256" key="4">
    <source>
        <dbReference type="PROSITE-ProRule" id="PRU00409"/>
    </source>
</evidence>
<dbReference type="Gene3D" id="3.40.50.20">
    <property type="match status" value="1"/>
</dbReference>
<dbReference type="SUPFAM" id="SSF56059">
    <property type="entry name" value="Glutathione synthetase ATP-binding domain-like"/>
    <property type="match status" value="1"/>
</dbReference>
<evidence type="ECO:0000256" key="3">
    <source>
        <dbReference type="ARBA" id="ARBA00022840"/>
    </source>
</evidence>